<keyword evidence="1" id="KW-0472">Membrane</keyword>
<sequence>MSLFELRQRHFPAWVGIIAFVIIFLAPPISQSLGTRHHVQTPPHHSLPVIAAIPDHHSHHVIPSAMKTAEDKEKMGMDHAACGYCVLLSYLPLLALSGWLQPIPTAWLPRWLSMYSIFTLLYTPHFLSPLPRAPPHQQAFVH</sequence>
<gene>
    <name evidence="2" type="ORF">Dpoa569_0001499</name>
</gene>
<dbReference type="InterPro" id="IPR021333">
    <property type="entry name" value="DUF2946"/>
</dbReference>
<dbReference type="OrthoDB" id="6507184at2"/>
<keyword evidence="3" id="KW-1185">Reference proteome</keyword>
<reference evidence="2 3" key="1">
    <citation type="journal article" date="2019" name="Environ. Microbiol.">
        <title>The phytopathogenic nature of Dickeya aquatica 174/2 and the dynamic early evolution of Dickeya pathogenicity.</title>
        <authorList>
            <person name="Duprey A."/>
            <person name="Taib N."/>
            <person name="Leonard S."/>
            <person name="Garin T."/>
            <person name="Flandrois J.P."/>
            <person name="Nasser W."/>
            <person name="Brochier-Armanet C."/>
            <person name="Reverchon S."/>
        </authorList>
    </citation>
    <scope>NUCLEOTIDE SEQUENCE [LARGE SCALE GENOMIC DNA]</scope>
    <source>
        <strain evidence="2 3">NCPPB 569</strain>
    </source>
</reference>
<protein>
    <submittedName>
        <fullName evidence="2">DUF2946 domain-containing protein</fullName>
    </submittedName>
</protein>
<keyword evidence="1" id="KW-0812">Transmembrane</keyword>
<dbReference type="RefSeq" id="WP_071604310.1">
    <property type="nucleotide sequence ID" value="NZ_CM001975.1"/>
</dbReference>
<dbReference type="Pfam" id="PF11162">
    <property type="entry name" value="DUF2946"/>
    <property type="match status" value="1"/>
</dbReference>
<evidence type="ECO:0000313" key="2">
    <source>
        <dbReference type="EMBL" id="QDX29692.1"/>
    </source>
</evidence>
<dbReference type="AlphaFoldDB" id="A0A5B8I3K0"/>
<feature type="transmembrane region" description="Helical" evidence="1">
    <location>
        <begin position="81"/>
        <end position="100"/>
    </location>
</feature>
<feature type="transmembrane region" description="Helical" evidence="1">
    <location>
        <begin position="12"/>
        <end position="30"/>
    </location>
</feature>
<dbReference type="EMBL" id="CP042220">
    <property type="protein sequence ID" value="QDX29692.1"/>
    <property type="molecule type" value="Genomic_DNA"/>
</dbReference>
<evidence type="ECO:0000256" key="1">
    <source>
        <dbReference type="SAM" id="Phobius"/>
    </source>
</evidence>
<dbReference type="Proteomes" id="UP000320591">
    <property type="component" value="Chromosome"/>
</dbReference>
<proteinExistence type="predicted"/>
<accession>A0A5B8I3K0</accession>
<organism evidence="2 3">
    <name type="scientific">Dickeya poaceiphila</name>
    <dbReference type="NCBI Taxonomy" id="568768"/>
    <lineage>
        <taxon>Bacteria</taxon>
        <taxon>Pseudomonadati</taxon>
        <taxon>Pseudomonadota</taxon>
        <taxon>Gammaproteobacteria</taxon>
        <taxon>Enterobacterales</taxon>
        <taxon>Pectobacteriaceae</taxon>
        <taxon>Dickeya</taxon>
    </lineage>
</organism>
<evidence type="ECO:0000313" key="3">
    <source>
        <dbReference type="Proteomes" id="UP000320591"/>
    </source>
</evidence>
<dbReference type="KEGG" id="dic:Dpoa569_0001499"/>
<name>A0A5B8I3K0_9GAMM</name>
<keyword evidence="1" id="KW-1133">Transmembrane helix</keyword>